<feature type="compositionally biased region" description="Acidic residues" evidence="1">
    <location>
        <begin position="73"/>
        <end position="83"/>
    </location>
</feature>
<evidence type="ECO:0000256" key="1">
    <source>
        <dbReference type="SAM" id="MobiDB-lite"/>
    </source>
</evidence>
<keyword evidence="3" id="KW-1185">Reference proteome</keyword>
<gene>
    <name evidence="2" type="ORF">H0H81_009570</name>
</gene>
<feature type="region of interest" description="Disordered" evidence="1">
    <location>
        <begin position="1"/>
        <end position="117"/>
    </location>
</feature>
<sequence>MALPDPSDDMGNDDADQEDPFNNNSDPIPSEDEVDIRNPPIENIPQRIDRPNSPIPEREPSPDLDYIDKPQLEEPEAPPQEEEPLGRHQQNPTRRPGNVYGNRVVVRSVSFRSQGSN</sequence>
<dbReference type="Proteomes" id="UP000717328">
    <property type="component" value="Unassembled WGS sequence"/>
</dbReference>
<dbReference type="EMBL" id="JABCKI010008539">
    <property type="protein sequence ID" value="KAG5633238.1"/>
    <property type="molecule type" value="Genomic_DNA"/>
</dbReference>
<evidence type="ECO:0000313" key="3">
    <source>
        <dbReference type="Proteomes" id="UP000717328"/>
    </source>
</evidence>
<evidence type="ECO:0000313" key="2">
    <source>
        <dbReference type="EMBL" id="KAG5633238.1"/>
    </source>
</evidence>
<feature type="compositionally biased region" description="Acidic residues" evidence="1">
    <location>
        <begin position="1"/>
        <end position="19"/>
    </location>
</feature>
<proteinExistence type="predicted"/>
<accession>A0A9P7K1N8</accession>
<dbReference type="AlphaFoldDB" id="A0A9P7K1N8"/>
<reference evidence="2" key="2">
    <citation type="submission" date="2021-10" db="EMBL/GenBank/DDBJ databases">
        <title>Phylogenomics reveals ancestral predisposition of the termite-cultivated fungus Termitomyces towards a domesticated lifestyle.</title>
        <authorList>
            <person name="Auxier B."/>
            <person name="Grum-Grzhimaylo A."/>
            <person name="Cardenas M.E."/>
            <person name="Lodge J.D."/>
            <person name="Laessoe T."/>
            <person name="Pedersen O."/>
            <person name="Smith M.E."/>
            <person name="Kuyper T.W."/>
            <person name="Franco-Molano E.A."/>
            <person name="Baroni T.J."/>
            <person name="Aanen D.K."/>
        </authorList>
    </citation>
    <scope>NUCLEOTIDE SEQUENCE</scope>
    <source>
        <strain evidence="2">D49</strain>
    </source>
</reference>
<comment type="caution">
    <text evidence="2">The sequence shown here is derived from an EMBL/GenBank/DDBJ whole genome shotgun (WGS) entry which is preliminary data.</text>
</comment>
<feature type="compositionally biased region" description="Low complexity" evidence="1">
    <location>
        <begin position="103"/>
        <end position="117"/>
    </location>
</feature>
<name>A0A9P7K1N8_9AGAR</name>
<reference evidence="2" key="1">
    <citation type="submission" date="2021-02" db="EMBL/GenBank/DDBJ databases">
        <authorList>
            <person name="Nieuwenhuis M."/>
            <person name="Van De Peppel L.J.J."/>
        </authorList>
    </citation>
    <scope>NUCLEOTIDE SEQUENCE</scope>
    <source>
        <strain evidence="2">D49</strain>
    </source>
</reference>
<protein>
    <submittedName>
        <fullName evidence="2">Uncharacterized protein</fullName>
    </submittedName>
</protein>
<feature type="compositionally biased region" description="Basic and acidic residues" evidence="1">
    <location>
        <begin position="56"/>
        <end position="72"/>
    </location>
</feature>
<organism evidence="2 3">
    <name type="scientific">Sphagnurus paluster</name>
    <dbReference type="NCBI Taxonomy" id="117069"/>
    <lineage>
        <taxon>Eukaryota</taxon>
        <taxon>Fungi</taxon>
        <taxon>Dikarya</taxon>
        <taxon>Basidiomycota</taxon>
        <taxon>Agaricomycotina</taxon>
        <taxon>Agaricomycetes</taxon>
        <taxon>Agaricomycetidae</taxon>
        <taxon>Agaricales</taxon>
        <taxon>Tricholomatineae</taxon>
        <taxon>Lyophyllaceae</taxon>
        <taxon>Sphagnurus</taxon>
    </lineage>
</organism>